<dbReference type="Pfam" id="PF03795">
    <property type="entry name" value="YCII"/>
    <property type="match status" value="1"/>
</dbReference>
<dbReference type="RefSeq" id="WP_187762349.1">
    <property type="nucleotide sequence ID" value="NZ_CP061038.1"/>
</dbReference>
<sequence length="102" mass="10991">MIARPEEPLCMILLRYVAPLDQVDAQMAAHVAWLELGYAEGIFIVSGRRAPRTGGVILCRGHRPEVEALVASDPFVVSGVAEAEVIEFGANMAADRFAALLI</sequence>
<dbReference type="SUPFAM" id="SSF54909">
    <property type="entry name" value="Dimeric alpha+beta barrel"/>
    <property type="match status" value="1"/>
</dbReference>
<dbReference type="Gene3D" id="3.30.70.1060">
    <property type="entry name" value="Dimeric alpha+beta barrel"/>
    <property type="match status" value="1"/>
</dbReference>
<keyword evidence="4" id="KW-1185">Reference proteome</keyword>
<organism evidence="3 4">
    <name type="scientific">Sphingomonas alpina</name>
    <dbReference type="NCBI Taxonomy" id="653931"/>
    <lineage>
        <taxon>Bacteria</taxon>
        <taxon>Pseudomonadati</taxon>
        <taxon>Pseudomonadota</taxon>
        <taxon>Alphaproteobacteria</taxon>
        <taxon>Sphingomonadales</taxon>
        <taxon>Sphingomonadaceae</taxon>
        <taxon>Sphingomonas</taxon>
    </lineage>
</organism>
<evidence type="ECO:0000313" key="3">
    <source>
        <dbReference type="EMBL" id="QNQ10042.1"/>
    </source>
</evidence>
<dbReference type="PANTHER" id="PTHR37828:SF1">
    <property type="entry name" value="YCII-RELATED DOMAIN-CONTAINING PROTEIN"/>
    <property type="match status" value="1"/>
</dbReference>
<dbReference type="InterPro" id="IPR005545">
    <property type="entry name" value="YCII"/>
</dbReference>
<dbReference type="EMBL" id="CP061038">
    <property type="protein sequence ID" value="QNQ10042.1"/>
    <property type="molecule type" value="Genomic_DNA"/>
</dbReference>
<reference evidence="3 4" key="1">
    <citation type="submission" date="2020-09" db="EMBL/GenBank/DDBJ databases">
        <title>Sphingomonas sp., a new species isolated from pork steak.</title>
        <authorList>
            <person name="Heidler von Heilborn D."/>
        </authorList>
    </citation>
    <scope>NUCLEOTIDE SEQUENCE [LARGE SCALE GENOMIC DNA]</scope>
    <source>
        <strain evidence="4">S8-3T</strain>
    </source>
</reference>
<accession>A0A7H0LK39</accession>
<comment type="similarity">
    <text evidence="1">Belongs to the YciI family.</text>
</comment>
<dbReference type="Proteomes" id="UP000516148">
    <property type="component" value="Chromosome"/>
</dbReference>
<dbReference type="PANTHER" id="PTHR37828">
    <property type="entry name" value="GSR2449 PROTEIN"/>
    <property type="match status" value="1"/>
</dbReference>
<evidence type="ECO:0000256" key="1">
    <source>
        <dbReference type="ARBA" id="ARBA00007689"/>
    </source>
</evidence>
<dbReference type="AlphaFoldDB" id="A0A7H0LK39"/>
<name>A0A7H0LK39_9SPHN</name>
<dbReference type="InterPro" id="IPR011008">
    <property type="entry name" value="Dimeric_a/b-barrel"/>
</dbReference>
<evidence type="ECO:0000313" key="4">
    <source>
        <dbReference type="Proteomes" id="UP000516148"/>
    </source>
</evidence>
<feature type="domain" description="YCII-related" evidence="2">
    <location>
        <begin position="18"/>
        <end position="88"/>
    </location>
</feature>
<dbReference type="KEGG" id="spap:H3Z74_01975"/>
<protein>
    <recommendedName>
        <fullName evidence="2">YCII-related domain-containing protein</fullName>
    </recommendedName>
</protein>
<proteinExistence type="inferred from homology"/>
<gene>
    <name evidence="3" type="ORF">H3Z74_01975</name>
</gene>
<evidence type="ECO:0000259" key="2">
    <source>
        <dbReference type="Pfam" id="PF03795"/>
    </source>
</evidence>